<sequence length="281" mass="30339">MPRLVQLIPHQEFFASVQGWSDTDHAGCVRTRKSTTGTVVQLGKAVIKATAKGQAVIALSSGEAEYYGLISTASACLGEQAMLSDWGIQCPVFINMDATTGISIGSRRGLGKVKHIHTCFLWVQEIIDSGRIKLRKVGTGSMLADLMTKPLDAKLIQRFLEGAKEPLGHGVFPKAPGGIPREHFRVIFKRGIVAWDLSIFRPQCAFRTDGECLRSAVQAHNVLPPPARRVARDKPPPPPIIPEIQAEVAEEDASLSSSDSTVHELASNITNGESLIVEADG</sequence>
<dbReference type="PANTHER" id="PTHR11439:SF463">
    <property type="entry name" value="REVERSE TRANSCRIPTASE TY1_COPIA-TYPE DOMAIN-CONTAINING PROTEIN"/>
    <property type="match status" value="1"/>
</dbReference>
<evidence type="ECO:0000313" key="2">
    <source>
        <dbReference type="Proteomes" id="UP000186817"/>
    </source>
</evidence>
<dbReference type="CDD" id="cd09272">
    <property type="entry name" value="RNase_HI_RT_Ty1"/>
    <property type="match status" value="1"/>
</dbReference>
<keyword evidence="2" id="KW-1185">Reference proteome</keyword>
<proteinExistence type="predicted"/>
<dbReference type="OrthoDB" id="434790at2759"/>
<reference evidence="1 2" key="1">
    <citation type="submission" date="2016-02" db="EMBL/GenBank/DDBJ databases">
        <title>Genome analysis of coral dinoflagellate symbionts highlights evolutionary adaptations to a symbiotic lifestyle.</title>
        <authorList>
            <person name="Aranda M."/>
            <person name="Li Y."/>
            <person name="Liew Y.J."/>
            <person name="Baumgarten S."/>
            <person name="Simakov O."/>
            <person name="Wilson M."/>
            <person name="Piel J."/>
            <person name="Ashoor H."/>
            <person name="Bougouffa S."/>
            <person name="Bajic V.B."/>
            <person name="Ryu T."/>
            <person name="Ravasi T."/>
            <person name="Bayer T."/>
            <person name="Micklem G."/>
            <person name="Kim H."/>
            <person name="Bhak J."/>
            <person name="Lajeunesse T.C."/>
            <person name="Voolstra C.R."/>
        </authorList>
    </citation>
    <scope>NUCLEOTIDE SEQUENCE [LARGE SCALE GENOMIC DNA]</scope>
    <source>
        <strain evidence="1 2">CCMP2467</strain>
    </source>
</reference>
<dbReference type="PANTHER" id="PTHR11439">
    <property type="entry name" value="GAG-POL-RELATED RETROTRANSPOSON"/>
    <property type="match status" value="1"/>
</dbReference>
<organism evidence="1 2">
    <name type="scientific">Symbiodinium microadriaticum</name>
    <name type="common">Dinoflagellate</name>
    <name type="synonym">Zooxanthella microadriatica</name>
    <dbReference type="NCBI Taxonomy" id="2951"/>
    <lineage>
        <taxon>Eukaryota</taxon>
        <taxon>Sar</taxon>
        <taxon>Alveolata</taxon>
        <taxon>Dinophyceae</taxon>
        <taxon>Suessiales</taxon>
        <taxon>Symbiodiniaceae</taxon>
        <taxon>Symbiodinium</taxon>
    </lineage>
</organism>
<accession>A0A1Q9DBK5</accession>
<comment type="caution">
    <text evidence="1">The sequence shown here is derived from an EMBL/GenBank/DDBJ whole genome shotgun (WGS) entry which is preliminary data.</text>
</comment>
<name>A0A1Q9DBK5_SYMMI</name>
<dbReference type="AlphaFoldDB" id="A0A1Q9DBK5"/>
<dbReference type="EMBL" id="LSRX01000617">
    <property type="protein sequence ID" value="OLP92561.1"/>
    <property type="molecule type" value="Genomic_DNA"/>
</dbReference>
<protein>
    <submittedName>
        <fullName evidence="1">Retrovirus-related Pol polyprotein from transposon TNT 1-94</fullName>
    </submittedName>
</protein>
<gene>
    <name evidence="1" type="ORF">AK812_SmicGene25627</name>
</gene>
<evidence type="ECO:0000313" key="1">
    <source>
        <dbReference type="EMBL" id="OLP92561.1"/>
    </source>
</evidence>
<dbReference type="Proteomes" id="UP000186817">
    <property type="component" value="Unassembled WGS sequence"/>
</dbReference>